<dbReference type="SUPFAM" id="SSF53474">
    <property type="entry name" value="alpha/beta-Hydrolases"/>
    <property type="match status" value="1"/>
</dbReference>
<evidence type="ECO:0000256" key="2">
    <source>
        <dbReference type="ARBA" id="ARBA00022487"/>
    </source>
</evidence>
<dbReference type="EMBL" id="JAVJIU010000004">
    <property type="protein sequence ID" value="MDR5591230.1"/>
    <property type="molecule type" value="Genomic_DNA"/>
</dbReference>
<dbReference type="InterPro" id="IPR000073">
    <property type="entry name" value="AB_hydrolase_1"/>
</dbReference>
<feature type="domain" description="AB hydrolase-1" evidence="4">
    <location>
        <begin position="63"/>
        <end position="301"/>
    </location>
</feature>
<dbReference type="Proteomes" id="UP001257234">
    <property type="component" value="Unassembled WGS sequence"/>
</dbReference>
<reference evidence="6" key="1">
    <citation type="submission" date="2023-07" db="EMBL/GenBank/DDBJ databases">
        <title>Christiangramia sp. SM2212., a novel bacterium of the family Flavobacteriaceae isolated from the sea sediment.</title>
        <authorList>
            <person name="Wang J."/>
            <person name="Zhang X."/>
        </authorList>
    </citation>
    <scope>NUCLEOTIDE SEQUENCE [LARGE SCALE GENOMIC DNA]</scope>
    <source>
        <strain evidence="6">SM2212</strain>
    </source>
</reference>
<evidence type="ECO:0000256" key="1">
    <source>
        <dbReference type="ARBA" id="ARBA00010884"/>
    </source>
</evidence>
<dbReference type="PIRSF" id="PIRSF005211">
    <property type="entry name" value="Ab_hydro_YheT"/>
    <property type="match status" value="1"/>
</dbReference>
<organism evidence="5 6">
    <name type="scientific">Christiangramia sediminicola</name>
    <dbReference type="NCBI Taxonomy" id="3073267"/>
    <lineage>
        <taxon>Bacteria</taxon>
        <taxon>Pseudomonadati</taxon>
        <taxon>Bacteroidota</taxon>
        <taxon>Flavobacteriia</taxon>
        <taxon>Flavobacteriales</taxon>
        <taxon>Flavobacteriaceae</taxon>
        <taxon>Christiangramia</taxon>
    </lineage>
</organism>
<dbReference type="InterPro" id="IPR012020">
    <property type="entry name" value="ABHD4"/>
</dbReference>
<dbReference type="InterPro" id="IPR050960">
    <property type="entry name" value="AB_hydrolase_4_sf"/>
</dbReference>
<dbReference type="Gene3D" id="3.40.50.1820">
    <property type="entry name" value="alpha/beta hydrolase"/>
    <property type="match status" value="1"/>
</dbReference>
<evidence type="ECO:0000259" key="4">
    <source>
        <dbReference type="Pfam" id="PF00561"/>
    </source>
</evidence>
<proteinExistence type="inferred from homology"/>
<dbReference type="InterPro" id="IPR029058">
    <property type="entry name" value="AB_hydrolase_fold"/>
</dbReference>
<comment type="caution">
    <text evidence="5">The sequence shown here is derived from an EMBL/GenBank/DDBJ whole genome shotgun (WGS) entry which is preliminary data.</text>
</comment>
<comment type="similarity">
    <text evidence="1">Belongs to the AB hydrolase superfamily. AB hydrolase 4 family.</text>
</comment>
<evidence type="ECO:0000313" key="6">
    <source>
        <dbReference type="Proteomes" id="UP001257234"/>
    </source>
</evidence>
<sequence length="321" mass="35989">MPLITGNYIPPGIFKNADASTIYAATLRKVEIPVYERERIELSDGDFIDLDWSYSRKEKSDKLVILLHGLAGNTDRPYIKGMAKIFNSNGWDAAAMNFRGCSAELNRHFRSYHAGASDDLAEVITHILSLKKYSSISLVGFSLGGNMLMKYLGENRGRPEEIIGAVGISVPCDLSGSLGAINRMRNFVYSKRFELNLKQHLFARAEKFPDHIQKKQISACSSLRDIDDLYTSKAHGYKDASDYYSKTSAKNFLDGIQKPVLILSAKNDSFLSPECYPHEIAKNSENLHLEMPAYGGHVGFVTSDSSYYHEKRAFEFIDSLL</sequence>
<gene>
    <name evidence="5" type="ORF">RE431_11330</name>
</gene>
<keyword evidence="2" id="KW-0719">Serine esterase</keyword>
<dbReference type="PROSITE" id="PS01133">
    <property type="entry name" value="UPF0017"/>
    <property type="match status" value="1"/>
</dbReference>
<evidence type="ECO:0000313" key="5">
    <source>
        <dbReference type="EMBL" id="MDR5591230.1"/>
    </source>
</evidence>
<accession>A0ABU1ES71</accession>
<keyword evidence="3 5" id="KW-0378">Hydrolase</keyword>
<dbReference type="PANTHER" id="PTHR10794:SF94">
    <property type="entry name" value="ESTERASE YHET-RELATED"/>
    <property type="match status" value="1"/>
</dbReference>
<dbReference type="InterPro" id="IPR000952">
    <property type="entry name" value="AB_hydrolase_4_CS"/>
</dbReference>
<dbReference type="Pfam" id="PF00561">
    <property type="entry name" value="Abhydrolase_1"/>
    <property type="match status" value="1"/>
</dbReference>
<name>A0ABU1ES71_9FLAO</name>
<protein>
    <submittedName>
        <fullName evidence="5">Alpha/beta fold hydrolase</fullName>
    </submittedName>
</protein>
<dbReference type="PANTHER" id="PTHR10794">
    <property type="entry name" value="ABHYDROLASE DOMAIN-CONTAINING PROTEIN"/>
    <property type="match status" value="1"/>
</dbReference>
<dbReference type="GO" id="GO:0016787">
    <property type="term" value="F:hydrolase activity"/>
    <property type="evidence" value="ECO:0007669"/>
    <property type="project" value="UniProtKB-KW"/>
</dbReference>
<keyword evidence="6" id="KW-1185">Reference proteome</keyword>
<dbReference type="RefSeq" id="WP_309562096.1">
    <property type="nucleotide sequence ID" value="NZ_JAVJIU010000004.1"/>
</dbReference>
<evidence type="ECO:0000256" key="3">
    <source>
        <dbReference type="ARBA" id="ARBA00022801"/>
    </source>
</evidence>